<accession>A0A0N7IG00</accession>
<reference evidence="2 3" key="1">
    <citation type="journal article" date="2015" name="Science">
        <title>Genetic determinants of in vivo fitness and diet responsiveness in multiple human gut Bacteroides.</title>
        <authorList>
            <person name="Wu M."/>
            <person name="McNulty N.P."/>
            <person name="Rodionov D.A."/>
            <person name="Khoroshkin M.S."/>
            <person name="Griffin N.W."/>
            <person name="Cheng J."/>
            <person name="Latreille P."/>
            <person name="Kerstetter R.A."/>
            <person name="Terrapon N."/>
            <person name="Henrissat B."/>
            <person name="Osterman A.L."/>
            <person name="Gordon J.I."/>
        </authorList>
    </citation>
    <scope>NUCLEOTIDE SEQUENCE [LARGE SCALE GENOMIC DNA]</scope>
    <source>
        <strain evidence="2 3">WH2</strain>
    </source>
</reference>
<dbReference type="EMBL" id="CP012801">
    <property type="protein sequence ID" value="ALJ61619.1"/>
    <property type="molecule type" value="Genomic_DNA"/>
</dbReference>
<feature type="domain" description="Bacterial toxin 44" evidence="1">
    <location>
        <begin position="332"/>
        <end position="443"/>
    </location>
</feature>
<gene>
    <name evidence="2" type="ORF">BcellWH2_04402</name>
</gene>
<dbReference type="InterPro" id="IPR041408">
    <property type="entry name" value="Hcp_Tssd"/>
</dbReference>
<proteinExistence type="predicted"/>
<dbReference type="InterPro" id="IPR028946">
    <property type="entry name" value="Ntox44"/>
</dbReference>
<dbReference type="RefSeq" id="WP_029428673.1">
    <property type="nucleotide sequence ID" value="NZ_CP012801.1"/>
</dbReference>
<evidence type="ECO:0000313" key="2">
    <source>
        <dbReference type="EMBL" id="ALJ61619.1"/>
    </source>
</evidence>
<dbReference type="GO" id="GO:0033104">
    <property type="term" value="C:type VI protein secretion system complex"/>
    <property type="evidence" value="ECO:0007669"/>
    <property type="project" value="InterPro"/>
</dbReference>
<dbReference type="Pfam" id="PF15607">
    <property type="entry name" value="Ntox44"/>
    <property type="match status" value="1"/>
</dbReference>
<name>A0A0N7IG00_9BACE</name>
<dbReference type="KEGG" id="bcel:BcellWH2_04402"/>
<dbReference type="AlphaFoldDB" id="A0A0N7IG00"/>
<organism evidence="2 3">
    <name type="scientific">Bacteroides cellulosilyticus</name>
    <dbReference type="NCBI Taxonomy" id="246787"/>
    <lineage>
        <taxon>Bacteria</taxon>
        <taxon>Pseudomonadati</taxon>
        <taxon>Bacteroidota</taxon>
        <taxon>Bacteroidia</taxon>
        <taxon>Bacteroidales</taxon>
        <taxon>Bacteroidaceae</taxon>
        <taxon>Bacteroides</taxon>
    </lineage>
</organism>
<dbReference type="PATRIC" id="fig|246787.4.peg.4546"/>
<evidence type="ECO:0000259" key="1">
    <source>
        <dbReference type="Pfam" id="PF15607"/>
    </source>
</evidence>
<evidence type="ECO:0000313" key="3">
    <source>
        <dbReference type="Proteomes" id="UP000061809"/>
    </source>
</evidence>
<dbReference type="Proteomes" id="UP000061809">
    <property type="component" value="Chromosome"/>
</dbReference>
<dbReference type="Pfam" id="PF17642">
    <property type="entry name" value="TssD"/>
    <property type="match status" value="1"/>
</dbReference>
<sequence length="478" mass="55229">MASELTLEINGRKRDILRYNYRFHREIRYNRPVDSIWGGEICVEMTSDGDTYFLEMLMAEKEVVKESANSTRKTFTVPAAVSGKIQFIKENEIFRELSFQEAYVVFYGERMSSIGPKSMSTFLVISPMKIEVNKRVMMVKRQDTGINLGWVQKVEENLKPTPVAPYTPPTLLVRTAAGETEALPNDVIEYKVTSYNLPNVSDSDRKRVKWDIEVDGKQETLSSKGESIELEMKREWLGKSISLMPYLKQPSPKVRVETHIQCNHKDGAKIVAEYIVNEIKTNTRSKIADSIRYYASYEEYEKRYEEWKKRTLLGQLLTQPEPQNLLKAKILWAERVAAKRPWDHKPLIRDKFNGLAVERTEYSAEVKRMVTYKSYWHKYKDYDYYYDVWSNIHYGYVGLSVGFDEKTLLGGADLAQVIDSKGGNAEDTGDDKTSIKIGFALYYKYGRYAEGLTAQDILSALDSSMMTESKRKHVCLEK</sequence>
<protein>
    <recommendedName>
        <fullName evidence="1">Bacterial toxin 44 domain-containing protein</fullName>
    </recommendedName>
</protein>